<keyword evidence="5" id="KW-0804">Transcription</keyword>
<dbReference type="Gene3D" id="1.10.10.10">
    <property type="entry name" value="Winged helix-like DNA-binding domain superfamily/Winged helix DNA-binding domain"/>
    <property type="match status" value="1"/>
</dbReference>
<feature type="domain" description="RNA polymerase sigma-70 region 2" evidence="8">
    <location>
        <begin position="41"/>
        <end position="109"/>
    </location>
</feature>
<keyword evidence="3" id="KW-0731">Sigma factor</keyword>
<evidence type="ECO:0000256" key="7">
    <source>
        <dbReference type="SAM" id="MobiDB-lite"/>
    </source>
</evidence>
<reference evidence="10" key="1">
    <citation type="submission" date="2017-06" db="EMBL/GenBank/DDBJ databases">
        <title>Genome analysis of Fimbriiglobus ruber SP5, the first member of the order Planctomycetales with confirmed chitinolytic capability.</title>
        <authorList>
            <person name="Ravin N.V."/>
            <person name="Rakitin A.L."/>
            <person name="Ivanova A.A."/>
            <person name="Beletsky A.V."/>
            <person name="Kulichevskaya I.S."/>
            <person name="Mardanov A.V."/>
            <person name="Dedysh S.N."/>
        </authorList>
    </citation>
    <scope>NUCLEOTIDE SEQUENCE [LARGE SCALE GENOMIC DNA]</scope>
    <source>
        <strain evidence="10">SP5</strain>
    </source>
</reference>
<dbReference type="InterPro" id="IPR036388">
    <property type="entry name" value="WH-like_DNA-bd_sf"/>
</dbReference>
<dbReference type="OrthoDB" id="272566at2"/>
<feature type="compositionally biased region" description="Basic and acidic residues" evidence="7">
    <location>
        <begin position="495"/>
        <end position="513"/>
    </location>
</feature>
<comment type="caution">
    <text evidence="9">The sequence shown here is derived from an EMBL/GenBank/DDBJ whole genome shotgun (WGS) entry which is preliminary data.</text>
</comment>
<protein>
    <submittedName>
        <fullName evidence="9">Putative Co/Zn/Cd efflux system membrane fusion protein</fullName>
    </submittedName>
</protein>
<dbReference type="InterPro" id="IPR014284">
    <property type="entry name" value="RNA_pol_sigma-70_dom"/>
</dbReference>
<gene>
    <name evidence="9" type="ORF">FRUB_05531</name>
</gene>
<comment type="similarity">
    <text evidence="1">Belongs to the sigma-70 factor family. ECF subfamily.</text>
</comment>
<dbReference type="PANTHER" id="PTHR43133:SF8">
    <property type="entry name" value="RNA POLYMERASE SIGMA FACTOR HI_1459-RELATED"/>
    <property type="match status" value="1"/>
</dbReference>
<keyword evidence="6" id="KW-0175">Coiled coil</keyword>
<feature type="region of interest" description="Disordered" evidence="7">
    <location>
        <begin position="493"/>
        <end position="513"/>
    </location>
</feature>
<dbReference type="PANTHER" id="PTHR43133">
    <property type="entry name" value="RNA POLYMERASE ECF-TYPE SIGMA FACTO"/>
    <property type="match status" value="1"/>
</dbReference>
<dbReference type="RefSeq" id="WP_088256503.1">
    <property type="nucleotide sequence ID" value="NZ_NIDE01000008.1"/>
</dbReference>
<keyword evidence="10" id="KW-1185">Reference proteome</keyword>
<evidence type="ECO:0000259" key="8">
    <source>
        <dbReference type="Pfam" id="PF04542"/>
    </source>
</evidence>
<dbReference type="InterPro" id="IPR007627">
    <property type="entry name" value="RNA_pol_sigma70_r2"/>
</dbReference>
<dbReference type="InterPro" id="IPR013324">
    <property type="entry name" value="RNA_pol_sigma_r3/r4-like"/>
</dbReference>
<dbReference type="InterPro" id="IPR039425">
    <property type="entry name" value="RNA_pol_sigma-70-like"/>
</dbReference>
<dbReference type="GO" id="GO:0003677">
    <property type="term" value="F:DNA binding"/>
    <property type="evidence" value="ECO:0007669"/>
    <property type="project" value="UniProtKB-KW"/>
</dbReference>
<dbReference type="Gene3D" id="1.10.1740.10">
    <property type="match status" value="1"/>
</dbReference>
<evidence type="ECO:0000313" key="9">
    <source>
        <dbReference type="EMBL" id="OWK40612.1"/>
    </source>
</evidence>
<evidence type="ECO:0000256" key="2">
    <source>
        <dbReference type="ARBA" id="ARBA00023015"/>
    </source>
</evidence>
<keyword evidence="4" id="KW-0238">DNA-binding</keyword>
<dbReference type="EMBL" id="NIDE01000008">
    <property type="protein sequence ID" value="OWK40612.1"/>
    <property type="molecule type" value="Genomic_DNA"/>
</dbReference>
<organism evidence="9 10">
    <name type="scientific">Fimbriiglobus ruber</name>
    <dbReference type="NCBI Taxonomy" id="1908690"/>
    <lineage>
        <taxon>Bacteria</taxon>
        <taxon>Pseudomonadati</taxon>
        <taxon>Planctomycetota</taxon>
        <taxon>Planctomycetia</taxon>
        <taxon>Gemmatales</taxon>
        <taxon>Gemmataceae</taxon>
        <taxon>Fimbriiglobus</taxon>
    </lineage>
</organism>
<dbReference type="GO" id="GO:0016987">
    <property type="term" value="F:sigma factor activity"/>
    <property type="evidence" value="ECO:0007669"/>
    <property type="project" value="UniProtKB-KW"/>
</dbReference>
<dbReference type="GO" id="GO:0006352">
    <property type="term" value="P:DNA-templated transcription initiation"/>
    <property type="evidence" value="ECO:0007669"/>
    <property type="project" value="InterPro"/>
</dbReference>
<evidence type="ECO:0000256" key="4">
    <source>
        <dbReference type="ARBA" id="ARBA00023125"/>
    </source>
</evidence>
<evidence type="ECO:0000256" key="5">
    <source>
        <dbReference type="ARBA" id="ARBA00023163"/>
    </source>
</evidence>
<evidence type="ECO:0000313" key="10">
    <source>
        <dbReference type="Proteomes" id="UP000214646"/>
    </source>
</evidence>
<keyword evidence="2" id="KW-0805">Transcription regulation</keyword>
<evidence type="ECO:0000256" key="1">
    <source>
        <dbReference type="ARBA" id="ARBA00010641"/>
    </source>
</evidence>
<dbReference type="Proteomes" id="UP000214646">
    <property type="component" value="Unassembled WGS sequence"/>
</dbReference>
<evidence type="ECO:0000256" key="3">
    <source>
        <dbReference type="ARBA" id="ARBA00023082"/>
    </source>
</evidence>
<name>A0A225DGN2_9BACT</name>
<evidence type="ECO:0000256" key="6">
    <source>
        <dbReference type="SAM" id="Coils"/>
    </source>
</evidence>
<dbReference type="SUPFAM" id="SSF88659">
    <property type="entry name" value="Sigma3 and sigma4 domains of RNA polymerase sigma factors"/>
    <property type="match status" value="1"/>
</dbReference>
<proteinExistence type="inferred from homology"/>
<accession>A0A225DGN2</accession>
<dbReference type="NCBIfam" id="TIGR02937">
    <property type="entry name" value="sigma70-ECF"/>
    <property type="match status" value="1"/>
</dbReference>
<dbReference type="InterPro" id="IPR013325">
    <property type="entry name" value="RNA_pol_sigma_r2"/>
</dbReference>
<feature type="coiled-coil region" evidence="6">
    <location>
        <begin position="412"/>
        <end position="446"/>
    </location>
</feature>
<dbReference type="AlphaFoldDB" id="A0A225DGN2"/>
<dbReference type="Pfam" id="PF04542">
    <property type="entry name" value="Sigma70_r2"/>
    <property type="match status" value="1"/>
</dbReference>
<dbReference type="SUPFAM" id="SSF88946">
    <property type="entry name" value="Sigma2 domain of RNA polymerase sigma factors"/>
    <property type="match status" value="1"/>
</dbReference>
<sequence>MNRLHLQALLRTVADGTNGVSDVELLARYRHNRDDAAFTELVARYGRLVWSVCRHLTRSDADAEDAFQATFLALAQGADRVRKGDKLGAWLHGVAYRVCMKLRRAEQRRAARERAAAPREAASDVPESAWDRALAAVHEELAKLPDTLRVPFIVCCLEGKGTSAAAESLGWKLGTLSGRLTRAKDLLVARLEARGFAAGVVAAAAVTGGAASAPAAVTGRAVEAAAPGATISPSVLHLSHGVIGMSINRVKLLAAAVMLACGLGTGVGTMWVANAQPPTKSDEAAAAAAKYKQAVELYYRAAEKVAQPAKWEYRYKPLTGRGTTQSVFEKLVQENETDGFAFFAVINMEWSDQGGKLEPSADGKSPGTTLPTLAFRRALPPGQSAKSPPQGAKPEVRRIEGFKMLMEESRLKDRTAQGAKELEAAVEQLRATVNKLQMEKAKLEAQLKAVADPTLAQKKLELETLLEQTMKALGDPVQKQRLAAEQALRAQQEAKAAEEEAHRAKQEAKAAEEKALRSQLQEMRTQIEKLKAQPAPNKGIFKLEKGGKVQKTYTQPELPLGVSELKDVLGRLAAKRFGDRVTFQVSGEGATLVVSGDKEAIEWAGTVIQTMSGK</sequence>